<sequence>DATPTSSYEVPYDYVLDDADVVKQRVINYSGVGKINQNADDIPPLN</sequence>
<feature type="non-terminal residue" evidence="1">
    <location>
        <position position="1"/>
    </location>
</feature>
<evidence type="ECO:0000313" key="1">
    <source>
        <dbReference type="EMBL" id="KTF05596.1"/>
    </source>
</evidence>
<comment type="caution">
    <text evidence="1">The sequence shown here is derived from an EMBL/GenBank/DDBJ whole genome shotgun (WGS) entry which is preliminary data.</text>
</comment>
<name>A0A1B6NQ75_9ZZZZ</name>
<proteinExistence type="predicted"/>
<accession>A0A1B6NQ75</accession>
<dbReference type="EMBL" id="AYSL01001689">
    <property type="protein sequence ID" value="KTF05596.1"/>
    <property type="molecule type" value="Genomic_DNA"/>
</dbReference>
<protein>
    <submittedName>
        <fullName evidence="1">Pectin methylesterase, putative, pme8A</fullName>
    </submittedName>
</protein>
<gene>
    <name evidence="1" type="ORF">MGSAQ_002908</name>
</gene>
<reference evidence="1" key="1">
    <citation type="submission" date="2013-11" db="EMBL/GenBank/DDBJ databases">
        <title>Microbial diversity, functional groups and degradation webs in Northern and Southern Mediterranean and Red Sea marine crude oil polluted sites.</title>
        <authorList>
            <person name="Daffonchio D."/>
            <person name="Mapelli F."/>
            <person name="Ferrer M."/>
            <person name="Richter M."/>
            <person name="Cherif A."/>
            <person name="Malkawi H.I."/>
            <person name="Yakimov M.M."/>
            <person name="Abdel-Fattah Y.R."/>
            <person name="Blaghen M."/>
            <person name="Golyshin P.N."/>
            <person name="Kalogerakis N."/>
            <person name="Boon N."/>
            <person name="Magagnini M."/>
            <person name="Fava F."/>
        </authorList>
    </citation>
    <scope>NUCLEOTIDE SEQUENCE</scope>
</reference>
<organism evidence="1">
    <name type="scientific">marine sediment metagenome</name>
    <dbReference type="NCBI Taxonomy" id="412755"/>
    <lineage>
        <taxon>unclassified sequences</taxon>
        <taxon>metagenomes</taxon>
        <taxon>ecological metagenomes</taxon>
    </lineage>
</organism>
<dbReference type="AlphaFoldDB" id="A0A1B6NQ75"/>